<evidence type="ECO:0000259" key="4">
    <source>
        <dbReference type="Pfam" id="PF22725"/>
    </source>
</evidence>
<evidence type="ECO:0000256" key="1">
    <source>
        <dbReference type="ARBA" id="ARBA00010928"/>
    </source>
</evidence>
<keyword evidence="6" id="KW-1185">Reference proteome</keyword>
<reference evidence="5" key="1">
    <citation type="submission" date="2023-07" db="EMBL/GenBank/DDBJ databases">
        <title>Gilvimarinus algae sp. nov., isolated from the surface of Kelp.</title>
        <authorList>
            <person name="Sun Y.Y."/>
            <person name="Gong Y."/>
            <person name="Du Z.J."/>
        </authorList>
    </citation>
    <scope>NUCLEOTIDE SEQUENCE</scope>
    <source>
        <strain evidence="5">SDUM040014</strain>
    </source>
</reference>
<feature type="domain" description="GFO/IDH/MocA-like oxidoreductase" evidence="4">
    <location>
        <begin position="132"/>
        <end position="247"/>
    </location>
</feature>
<feature type="domain" description="Gfo/Idh/MocA-like oxidoreductase N-terminal" evidence="3">
    <location>
        <begin position="4"/>
        <end position="120"/>
    </location>
</feature>
<dbReference type="InterPro" id="IPR036291">
    <property type="entry name" value="NAD(P)-bd_dom_sf"/>
</dbReference>
<dbReference type="Pfam" id="PF22725">
    <property type="entry name" value="GFO_IDH_MocA_C3"/>
    <property type="match status" value="1"/>
</dbReference>
<comment type="caution">
    <text evidence="5">The sequence shown here is derived from an EMBL/GenBank/DDBJ whole genome shotgun (WGS) entry which is preliminary data.</text>
</comment>
<dbReference type="SUPFAM" id="SSF55347">
    <property type="entry name" value="Glyceraldehyde-3-phosphate dehydrogenase-like, C-terminal domain"/>
    <property type="match status" value="1"/>
</dbReference>
<proteinExistence type="inferred from homology"/>
<sequence>MKKIRWGILSTGRIANQFAADFCAVRGASVHAVAGRQLAAAEQFAHRHQIPNAYQGYEALFSDPNIHAIYIGSPHSLHFEHAKRALEAGKAVLCEKPLTINFDECSRLQKIAADNNAYLMEAMWTYFLPAIKKALAWVADGRIGKIKHIKADFGYPQRPYDASRREYDKSLAGGCLLEMGVYPVAIAWLFLRQDPESIQVSSRLAPNGVEDDLSWIAKYRDCTATLGTSFRCKLQNWAYIIGDEGYIAIPDFWRARECSFYVLDERVERFIDNRQTQGLCFEAQAVTDDLLQKKTSPSQVTAEDSLAFARHMDWIRAQF</sequence>
<gene>
    <name evidence="5" type="ORF">QWI16_03985</name>
</gene>
<dbReference type="Proteomes" id="UP001168380">
    <property type="component" value="Unassembled WGS sequence"/>
</dbReference>
<dbReference type="SUPFAM" id="SSF51735">
    <property type="entry name" value="NAD(P)-binding Rossmann-fold domains"/>
    <property type="match status" value="1"/>
</dbReference>
<organism evidence="5 6">
    <name type="scientific">Gilvimarinus algae</name>
    <dbReference type="NCBI Taxonomy" id="3058037"/>
    <lineage>
        <taxon>Bacteria</taxon>
        <taxon>Pseudomonadati</taxon>
        <taxon>Pseudomonadota</taxon>
        <taxon>Gammaproteobacteria</taxon>
        <taxon>Cellvibrionales</taxon>
        <taxon>Cellvibrionaceae</taxon>
        <taxon>Gilvimarinus</taxon>
    </lineage>
</organism>
<dbReference type="InterPro" id="IPR055170">
    <property type="entry name" value="GFO_IDH_MocA-like_dom"/>
</dbReference>
<evidence type="ECO:0000313" key="5">
    <source>
        <dbReference type="EMBL" id="MDO3381320.1"/>
    </source>
</evidence>
<dbReference type="PANTHER" id="PTHR22604">
    <property type="entry name" value="OXIDOREDUCTASES"/>
    <property type="match status" value="1"/>
</dbReference>
<evidence type="ECO:0000259" key="3">
    <source>
        <dbReference type="Pfam" id="PF01408"/>
    </source>
</evidence>
<comment type="similarity">
    <text evidence="1">Belongs to the Gfo/Idh/MocA family.</text>
</comment>
<protein>
    <submittedName>
        <fullName evidence="5">Gfo/Idh/MocA family oxidoreductase</fullName>
    </submittedName>
</protein>
<evidence type="ECO:0000256" key="2">
    <source>
        <dbReference type="ARBA" id="ARBA00023002"/>
    </source>
</evidence>
<dbReference type="Pfam" id="PF01408">
    <property type="entry name" value="GFO_IDH_MocA"/>
    <property type="match status" value="1"/>
</dbReference>
<dbReference type="InterPro" id="IPR050984">
    <property type="entry name" value="Gfo/Idh/MocA_domain"/>
</dbReference>
<dbReference type="PANTHER" id="PTHR22604:SF105">
    <property type="entry name" value="TRANS-1,2-DIHYDROBENZENE-1,2-DIOL DEHYDROGENASE"/>
    <property type="match status" value="1"/>
</dbReference>
<accession>A0ABT8TB20</accession>
<dbReference type="Gene3D" id="3.30.360.10">
    <property type="entry name" value="Dihydrodipicolinate Reductase, domain 2"/>
    <property type="match status" value="1"/>
</dbReference>
<name>A0ABT8TB20_9GAMM</name>
<evidence type="ECO:0000313" key="6">
    <source>
        <dbReference type="Proteomes" id="UP001168380"/>
    </source>
</evidence>
<keyword evidence="2" id="KW-0560">Oxidoreductase</keyword>
<dbReference type="InterPro" id="IPR000683">
    <property type="entry name" value="Gfo/Idh/MocA-like_OxRdtase_N"/>
</dbReference>
<dbReference type="RefSeq" id="WP_302711455.1">
    <property type="nucleotide sequence ID" value="NZ_JAULRT010000035.1"/>
</dbReference>
<dbReference type="Gene3D" id="3.40.50.720">
    <property type="entry name" value="NAD(P)-binding Rossmann-like Domain"/>
    <property type="match status" value="1"/>
</dbReference>
<dbReference type="EMBL" id="JAULRT010000035">
    <property type="protein sequence ID" value="MDO3381320.1"/>
    <property type="molecule type" value="Genomic_DNA"/>
</dbReference>